<keyword evidence="2" id="KW-1185">Reference proteome</keyword>
<dbReference type="EMBL" id="WKJH01000026">
    <property type="protein sequence ID" value="MRX65705.1"/>
    <property type="molecule type" value="Genomic_DNA"/>
</dbReference>
<dbReference type="OrthoDB" id="663527at2"/>
<dbReference type="Proteomes" id="UP000443153">
    <property type="component" value="Unassembled WGS sequence"/>
</dbReference>
<sequence length="164" mass="18043">MKKISIAVLILIIGVISFSGCEKDDICVDGDEPLLVIRFYDASDTTELKDVTSLEVRGLSETDTLDIIDNADLDSIALPLRATSTFTSFVISRQLSGEDTENIDVLTFSHETKSVFISRACGYIANYENLSDSLTSDADNWIQSIEIVNTSIENSDSAHVKIFH</sequence>
<dbReference type="PROSITE" id="PS51257">
    <property type="entry name" value="PROKAR_LIPOPROTEIN"/>
    <property type="match status" value="1"/>
</dbReference>
<protein>
    <submittedName>
        <fullName evidence="1">Uncharacterized protein</fullName>
    </submittedName>
</protein>
<comment type="caution">
    <text evidence="1">The sequence shown here is derived from an EMBL/GenBank/DDBJ whole genome shotgun (WGS) entry which is preliminary data.</text>
</comment>
<dbReference type="AlphaFoldDB" id="A0A6I2MSZ6"/>
<evidence type="ECO:0000313" key="2">
    <source>
        <dbReference type="Proteomes" id="UP000443153"/>
    </source>
</evidence>
<proteinExistence type="predicted"/>
<organism evidence="1 2">
    <name type="scientific">Maribacter luteus</name>
    <dbReference type="NCBI Taxonomy" id="2594478"/>
    <lineage>
        <taxon>Bacteria</taxon>
        <taxon>Pseudomonadati</taxon>
        <taxon>Bacteroidota</taxon>
        <taxon>Flavobacteriia</taxon>
        <taxon>Flavobacteriales</taxon>
        <taxon>Flavobacteriaceae</taxon>
        <taxon>Maribacter</taxon>
    </lineage>
</organism>
<dbReference type="InterPro" id="IPR045607">
    <property type="entry name" value="DUF6452"/>
</dbReference>
<name>A0A6I2MSZ6_9FLAO</name>
<dbReference type="Pfam" id="PF20050">
    <property type="entry name" value="DUF6452"/>
    <property type="match status" value="1"/>
</dbReference>
<dbReference type="RefSeq" id="WP_154368799.1">
    <property type="nucleotide sequence ID" value="NZ_CANMYZ010000009.1"/>
</dbReference>
<accession>A0A6I2MSZ6</accession>
<gene>
    <name evidence="1" type="ORF">GJ691_16250</name>
</gene>
<reference evidence="1 2" key="1">
    <citation type="submission" date="2019-11" db="EMBL/GenBank/DDBJ databases">
        <title>Maribacter lutea sp. nov., a marine bacterium isolated from intertidal sand.</title>
        <authorList>
            <person name="Liu A."/>
        </authorList>
    </citation>
    <scope>NUCLEOTIDE SEQUENCE [LARGE SCALE GENOMIC DNA]</scope>
    <source>
        <strain evidence="1 2">RZ05</strain>
    </source>
</reference>
<evidence type="ECO:0000313" key="1">
    <source>
        <dbReference type="EMBL" id="MRX65705.1"/>
    </source>
</evidence>